<dbReference type="GO" id="GO:0050660">
    <property type="term" value="F:flavin adenine dinucleotide binding"/>
    <property type="evidence" value="ECO:0007669"/>
    <property type="project" value="InterPro"/>
</dbReference>
<dbReference type="AlphaFoldDB" id="A0A939S9Z5"/>
<dbReference type="PANTHER" id="PTHR42877">
    <property type="entry name" value="L-ORNITHINE N(5)-MONOOXYGENASE-RELATED"/>
    <property type="match status" value="1"/>
</dbReference>
<name>A0A939S9Z5_9MICO</name>
<dbReference type="InterPro" id="IPR051209">
    <property type="entry name" value="FAD-bind_Monooxygenase_sf"/>
</dbReference>
<evidence type="ECO:0000256" key="1">
    <source>
        <dbReference type="ARBA" id="ARBA00023002"/>
    </source>
</evidence>
<dbReference type="Gene3D" id="3.50.50.60">
    <property type="entry name" value="FAD/NAD(P)-binding domain"/>
    <property type="match status" value="3"/>
</dbReference>
<gene>
    <name evidence="2" type="ORF">J4H92_05605</name>
</gene>
<dbReference type="Pfam" id="PF13738">
    <property type="entry name" value="Pyr_redox_3"/>
    <property type="match status" value="1"/>
</dbReference>
<accession>A0A939S9Z5</accession>
<keyword evidence="3" id="KW-1185">Reference proteome</keyword>
<evidence type="ECO:0000313" key="3">
    <source>
        <dbReference type="Proteomes" id="UP000664382"/>
    </source>
</evidence>
<dbReference type="GO" id="GO:0016491">
    <property type="term" value="F:oxidoreductase activity"/>
    <property type="evidence" value="ECO:0007669"/>
    <property type="project" value="UniProtKB-KW"/>
</dbReference>
<dbReference type="InterPro" id="IPR000960">
    <property type="entry name" value="Flavin_mOase"/>
</dbReference>
<dbReference type="GO" id="GO:0050661">
    <property type="term" value="F:NADP binding"/>
    <property type="evidence" value="ECO:0007669"/>
    <property type="project" value="InterPro"/>
</dbReference>
<dbReference type="EMBL" id="JAGDYM010000005">
    <property type="protein sequence ID" value="MBO1901422.1"/>
    <property type="molecule type" value="Genomic_DNA"/>
</dbReference>
<comment type="caution">
    <text evidence="2">The sequence shown here is derived from an EMBL/GenBank/DDBJ whole genome shotgun (WGS) entry which is preliminary data.</text>
</comment>
<dbReference type="InterPro" id="IPR036188">
    <property type="entry name" value="FAD/NAD-bd_sf"/>
</dbReference>
<dbReference type="PRINTS" id="PR00370">
    <property type="entry name" value="FMOXYGENASE"/>
</dbReference>
<dbReference type="RefSeq" id="WP_208096985.1">
    <property type="nucleotide sequence ID" value="NZ_JAGDYM010000005.1"/>
</dbReference>
<keyword evidence="1" id="KW-0560">Oxidoreductase</keyword>
<reference evidence="2" key="1">
    <citation type="submission" date="2021-03" db="EMBL/GenBank/DDBJ databases">
        <title>Leucobacter chromiisoli sp. nov., isolated from chromium-containing soil of chemical plant.</title>
        <authorList>
            <person name="Xu Z."/>
        </authorList>
    </citation>
    <scope>NUCLEOTIDE SEQUENCE</scope>
    <source>
        <strain evidence="2">S27</strain>
    </source>
</reference>
<dbReference type="PANTHER" id="PTHR42877:SF4">
    <property type="entry name" value="FAD_NAD(P)-BINDING DOMAIN-CONTAINING PROTEIN-RELATED"/>
    <property type="match status" value="1"/>
</dbReference>
<evidence type="ECO:0000313" key="2">
    <source>
        <dbReference type="EMBL" id="MBO1901422.1"/>
    </source>
</evidence>
<sequence>MRTSVSRGATVSSSAVREVVIIGTGFAGIGMASALKDAGHSDFLMLERADELGGTWRDNVYPGVSPDVPSPLYSFERRPNPRWSRLFAPGQEILGYLRDCAKEAGLMQHIVFGCEARSMIWDGESSLWVIRHTSGIIHARNLVLACGRLTEPRIPDIPGLGSFDGPLVHTAKWDAPELTGRTVALVGTGASAVQVLPHLATRADRVVVFQRSAPYVLPRNDRELTREERQALADPNGATPQPWHDFFEQAESVHPQRLGRGTEQHRAAIRHLSSIVLEPELRRKLTPRYALGCKRVTFSDDYLSQFLLPHVELENSALSQVSGRTLTGASGHRYLADTIVCATGFETFRPSYADSVIGAAGRSLAEHWRPGLSTYASTVVSGFPNMYVLDGPHSGLSHNSAIFMIETQINYVRQAIEYGIRHDARSLEVAPEAEIAYTALIEEMAQGSVWLTPSCRSWYLDEQNHRLSLIWPGTARAFRELFGSFDPKPFMSGSTRIQELPRLASRSR</sequence>
<proteinExistence type="predicted"/>
<dbReference type="SUPFAM" id="SSF51905">
    <property type="entry name" value="FAD/NAD(P)-binding domain"/>
    <property type="match status" value="2"/>
</dbReference>
<organism evidence="2 3">
    <name type="scientific">Leucobacter weissii</name>
    <dbReference type="NCBI Taxonomy" id="1983706"/>
    <lineage>
        <taxon>Bacteria</taxon>
        <taxon>Bacillati</taxon>
        <taxon>Actinomycetota</taxon>
        <taxon>Actinomycetes</taxon>
        <taxon>Micrococcales</taxon>
        <taxon>Microbacteriaceae</taxon>
        <taxon>Leucobacter</taxon>
    </lineage>
</organism>
<dbReference type="Proteomes" id="UP000664382">
    <property type="component" value="Unassembled WGS sequence"/>
</dbReference>
<protein>
    <submittedName>
        <fullName evidence="2">NAD(P)/FAD-dependent oxidoreductase</fullName>
    </submittedName>
</protein>